<gene>
    <name evidence="1" type="ORF">CUN85_06820</name>
</gene>
<proteinExistence type="predicted"/>
<name>A0A4E0PXP2_9EURY</name>
<evidence type="ECO:0008006" key="3">
    <source>
        <dbReference type="Google" id="ProtNLM"/>
    </source>
</evidence>
<dbReference type="SUPFAM" id="SSF50969">
    <property type="entry name" value="YVTN repeat-like/Quinoprotein amine dehydrogenase"/>
    <property type="match status" value="1"/>
</dbReference>
<dbReference type="Pfam" id="PF08309">
    <property type="entry name" value="LVIVD"/>
    <property type="match status" value="6"/>
</dbReference>
<keyword evidence="2" id="KW-1185">Reference proteome</keyword>
<accession>A0A4E0PXP2</accession>
<dbReference type="Proteomes" id="UP000297295">
    <property type="component" value="Unassembled WGS sequence"/>
</dbReference>
<sequence length="351" mass="37939">MIYPLALIAVFFSVILGATVVSADGVDVIFESGFGHLDDIDIRHEARDVEVKGDYIYAINGEGYFQIIDISNLKSPELVGDYDTGGKAGNFEVLDDYAYLVYSEVFGNASLNSIDISDPSSPTHAGSYDINLPADDAGVRGIELSDGYLYLITYNGLVILDVNNLQSPVLVGRYDTLPAPDVAVEGDHAYIVHGTDSFWIVNISDPSSPDHVGTYDTIDHAGSIDVSDGYAYVTTDDDSLKVIDVNNPSSPTIVGSCNNVGSMPGVVVKGGYAYLNCLNLLSIIDISNPSSPTVVGSSATETFSFHIATEDNIVCQTDEYHGFIIYRIEKSTTNSNEVKNRHSTEPIFDYY</sequence>
<evidence type="ECO:0000313" key="1">
    <source>
        <dbReference type="EMBL" id="TGC09532.1"/>
    </source>
</evidence>
<evidence type="ECO:0000313" key="2">
    <source>
        <dbReference type="Proteomes" id="UP000297295"/>
    </source>
</evidence>
<reference evidence="1 2" key="1">
    <citation type="submission" date="2017-11" db="EMBL/GenBank/DDBJ databases">
        <title>Isolation and Characterization of Methanogenic Archaea from Saline Meromictic Lake at Siberia.</title>
        <authorList>
            <person name="Shen Y."/>
            <person name="Huang H.-H."/>
            <person name="Lai M.-C."/>
            <person name="Chen S.-C."/>
        </authorList>
    </citation>
    <scope>NUCLEOTIDE SEQUENCE [LARGE SCALE GENOMIC DNA]</scope>
    <source>
        <strain evidence="1 2">SY-01</strain>
    </source>
</reference>
<protein>
    <recommendedName>
        <fullName evidence="3">LVIVD repeat-containing protein</fullName>
    </recommendedName>
</protein>
<dbReference type="InterPro" id="IPR011044">
    <property type="entry name" value="Quino_amine_DH_bsu"/>
</dbReference>
<dbReference type="EMBL" id="PGGK01000005">
    <property type="protein sequence ID" value="TGC09532.1"/>
    <property type="molecule type" value="Genomic_DNA"/>
</dbReference>
<organism evidence="1 2">
    <name type="scientific">Methanolobus halotolerans</name>
    <dbReference type="NCBI Taxonomy" id="2052935"/>
    <lineage>
        <taxon>Archaea</taxon>
        <taxon>Methanobacteriati</taxon>
        <taxon>Methanobacteriota</taxon>
        <taxon>Stenosarchaea group</taxon>
        <taxon>Methanomicrobia</taxon>
        <taxon>Methanosarcinales</taxon>
        <taxon>Methanosarcinaceae</taxon>
        <taxon>Methanolobus</taxon>
    </lineage>
</organism>
<comment type="caution">
    <text evidence="1">The sequence shown here is derived from an EMBL/GenBank/DDBJ whole genome shotgun (WGS) entry which is preliminary data.</text>
</comment>
<dbReference type="InterPro" id="IPR013211">
    <property type="entry name" value="LVIVD"/>
</dbReference>
<dbReference type="AlphaFoldDB" id="A0A4E0PXP2"/>